<feature type="binding site" evidence="8">
    <location>
        <position position="188"/>
    </location>
    <ligand>
        <name>ATP</name>
        <dbReference type="ChEBI" id="CHEBI:30616"/>
    </ligand>
</feature>
<feature type="short sequence motif" description="'HIGH' region" evidence="8">
    <location>
        <begin position="14"/>
        <end position="22"/>
    </location>
</feature>
<evidence type="ECO:0000256" key="4">
    <source>
        <dbReference type="ARBA" id="ARBA00022840"/>
    </source>
</evidence>
<comment type="catalytic activity">
    <reaction evidence="7 8">
        <text>tRNA(Trp) + L-tryptophan + ATP = L-tryptophyl-tRNA(Trp) + AMP + diphosphate + H(+)</text>
        <dbReference type="Rhea" id="RHEA:24080"/>
        <dbReference type="Rhea" id="RHEA-COMP:9671"/>
        <dbReference type="Rhea" id="RHEA-COMP:9705"/>
        <dbReference type="ChEBI" id="CHEBI:15378"/>
        <dbReference type="ChEBI" id="CHEBI:30616"/>
        <dbReference type="ChEBI" id="CHEBI:33019"/>
        <dbReference type="ChEBI" id="CHEBI:57912"/>
        <dbReference type="ChEBI" id="CHEBI:78442"/>
        <dbReference type="ChEBI" id="CHEBI:78535"/>
        <dbReference type="ChEBI" id="CHEBI:456215"/>
        <dbReference type="EC" id="6.1.1.2"/>
    </reaction>
</comment>
<gene>
    <name evidence="8 10" type="primary">trpS</name>
    <name evidence="10" type="ORF">C1I91_25295</name>
</gene>
<dbReference type="InterPro" id="IPR050203">
    <property type="entry name" value="Trp-tRNA_synthetase"/>
</dbReference>
<dbReference type="EC" id="6.1.1.2" evidence="8"/>
<feature type="binding site" evidence="8">
    <location>
        <begin position="21"/>
        <end position="22"/>
    </location>
    <ligand>
        <name>ATP</name>
        <dbReference type="ChEBI" id="CHEBI:30616"/>
    </ligand>
</feature>
<dbReference type="InterPro" id="IPR002305">
    <property type="entry name" value="aa-tRNA-synth_Ic"/>
</dbReference>
<dbReference type="GO" id="GO:0005524">
    <property type="term" value="F:ATP binding"/>
    <property type="evidence" value="ECO:0007669"/>
    <property type="project" value="UniProtKB-UniRule"/>
</dbReference>
<keyword evidence="3 8" id="KW-0547">Nucleotide-binding</keyword>
<feature type="binding site" evidence="8">
    <location>
        <position position="137"/>
    </location>
    <ligand>
        <name>L-tryptophan</name>
        <dbReference type="ChEBI" id="CHEBI:57912"/>
    </ligand>
</feature>
<evidence type="ECO:0000256" key="6">
    <source>
        <dbReference type="ARBA" id="ARBA00023146"/>
    </source>
</evidence>
<dbReference type="InterPro" id="IPR024109">
    <property type="entry name" value="Trp-tRNA-ligase_bac-type"/>
</dbReference>
<dbReference type="SUPFAM" id="SSF52374">
    <property type="entry name" value="Nucleotidylyl transferase"/>
    <property type="match status" value="1"/>
</dbReference>
<dbReference type="NCBIfam" id="TIGR00233">
    <property type="entry name" value="trpS"/>
    <property type="match status" value="1"/>
</dbReference>
<dbReference type="KEGG" id="cmah:C1I91_25295"/>
<evidence type="ECO:0000256" key="8">
    <source>
        <dbReference type="HAMAP-Rule" id="MF_00140"/>
    </source>
</evidence>
<feature type="binding site" evidence="8">
    <location>
        <begin position="197"/>
        <end position="201"/>
    </location>
    <ligand>
        <name>ATP</name>
        <dbReference type="ChEBI" id="CHEBI:30616"/>
    </ligand>
</feature>
<proteinExistence type="inferred from homology"/>
<evidence type="ECO:0000256" key="2">
    <source>
        <dbReference type="ARBA" id="ARBA00022598"/>
    </source>
</evidence>
<dbReference type="Proteomes" id="UP000286268">
    <property type="component" value="Chromosome"/>
</dbReference>
<evidence type="ECO:0000256" key="9">
    <source>
        <dbReference type="RuleBase" id="RU363036"/>
    </source>
</evidence>
<feature type="binding site" evidence="8">
    <location>
        <begin position="149"/>
        <end position="151"/>
    </location>
    <ligand>
        <name>ATP</name>
        <dbReference type="ChEBI" id="CHEBI:30616"/>
    </ligand>
</feature>
<comment type="subunit">
    <text evidence="8">Homodimer.</text>
</comment>
<comment type="similarity">
    <text evidence="1 8 9">Belongs to the class-I aminoacyl-tRNA synthetase family.</text>
</comment>
<sequence>MDDKKKVIFSGIQPSGELTIGNYLGAIKNWVKLQDQYDCFFCVVDLHAITVRQVPADLRRRTLELLAIYIAAGIDPDKNTLFIQSHVPAHSEAAWLLNCNSYMGELGRMTQYKDKSQKMGDSIIAGLFNYPVLMAADILLYNTDLVPVGKDQTQHLELARDIAQRFNNTYSPTFVIPEGYIPEEGAKIMSLQEPTKKMSKSDDNQNSFILLLDPPEVIRKKVSRAVTDGIGVVNYTDEQPGVKNLINIICAIKGLKPEEVLENYKGKGYAELKSDVAETLISELAPLQEKVKSILSDKTYLEDIYRKGADKANYIANKTLRKMQKKIGFIPR</sequence>
<dbReference type="Gene3D" id="1.10.240.10">
    <property type="entry name" value="Tyrosyl-Transfer RNA Synthetase"/>
    <property type="match status" value="1"/>
</dbReference>
<dbReference type="Pfam" id="PF00579">
    <property type="entry name" value="tRNA-synt_1b"/>
    <property type="match status" value="1"/>
</dbReference>
<keyword evidence="6 8" id="KW-0030">Aminoacyl-tRNA synthetase</keyword>
<dbReference type="FunFam" id="1.10.240.10:FF:000002">
    <property type="entry name" value="Tryptophan--tRNA ligase"/>
    <property type="match status" value="1"/>
</dbReference>
<dbReference type="Gene3D" id="3.40.50.620">
    <property type="entry name" value="HUPs"/>
    <property type="match status" value="1"/>
</dbReference>
<dbReference type="GO" id="GO:0004830">
    <property type="term" value="F:tryptophan-tRNA ligase activity"/>
    <property type="evidence" value="ECO:0007669"/>
    <property type="project" value="UniProtKB-UniRule"/>
</dbReference>
<dbReference type="EMBL" id="CP025746">
    <property type="protein sequence ID" value="QAA34681.1"/>
    <property type="molecule type" value="Genomic_DNA"/>
</dbReference>
<dbReference type="PANTHER" id="PTHR43766:SF1">
    <property type="entry name" value="TRYPTOPHAN--TRNA LIGASE, MITOCHONDRIAL"/>
    <property type="match status" value="1"/>
</dbReference>
<dbReference type="OrthoDB" id="9801042at2"/>
<feature type="short sequence motif" description="'KMSKS' region" evidence="8">
    <location>
        <begin position="197"/>
        <end position="201"/>
    </location>
</feature>
<dbReference type="PANTHER" id="PTHR43766">
    <property type="entry name" value="TRYPTOPHAN--TRNA LIGASE, MITOCHONDRIAL"/>
    <property type="match status" value="1"/>
</dbReference>
<dbReference type="GO" id="GO:0005829">
    <property type="term" value="C:cytosol"/>
    <property type="evidence" value="ECO:0007669"/>
    <property type="project" value="TreeGrafter"/>
</dbReference>
<comment type="subcellular location">
    <subcellularLocation>
        <location evidence="8">Cytoplasm</location>
    </subcellularLocation>
</comment>
<keyword evidence="8" id="KW-0963">Cytoplasm</keyword>
<keyword evidence="4 8" id="KW-0067">ATP-binding</keyword>
<name>A0A410E038_9CLOT</name>
<keyword evidence="11" id="KW-1185">Reference proteome</keyword>
<keyword evidence="5 8" id="KW-0648">Protein biosynthesis</keyword>
<dbReference type="InterPro" id="IPR001412">
    <property type="entry name" value="aa-tRNA-synth_I_CS"/>
</dbReference>
<evidence type="ECO:0000256" key="1">
    <source>
        <dbReference type="ARBA" id="ARBA00005594"/>
    </source>
</evidence>
<dbReference type="CDD" id="cd00806">
    <property type="entry name" value="TrpRS_core"/>
    <property type="match status" value="1"/>
</dbReference>
<evidence type="ECO:0000256" key="3">
    <source>
        <dbReference type="ARBA" id="ARBA00022741"/>
    </source>
</evidence>
<dbReference type="AlphaFoldDB" id="A0A410E038"/>
<accession>A0A410E038</accession>
<comment type="function">
    <text evidence="8">Catalyzes the attachment of tryptophan to tRNA(Trp).</text>
</comment>
<dbReference type="InterPro" id="IPR002306">
    <property type="entry name" value="Trp-tRNA-ligase"/>
</dbReference>
<dbReference type="RefSeq" id="WP_128215393.1">
    <property type="nucleotide sequence ID" value="NZ_CP025746.1"/>
</dbReference>
<evidence type="ECO:0000313" key="10">
    <source>
        <dbReference type="EMBL" id="QAA34681.1"/>
    </source>
</evidence>
<evidence type="ECO:0000256" key="5">
    <source>
        <dbReference type="ARBA" id="ARBA00022917"/>
    </source>
</evidence>
<evidence type="ECO:0000313" key="11">
    <source>
        <dbReference type="Proteomes" id="UP000286268"/>
    </source>
</evidence>
<dbReference type="HAMAP" id="MF_00140_B">
    <property type="entry name" value="Trp_tRNA_synth_B"/>
    <property type="match status" value="1"/>
</dbReference>
<feature type="binding site" evidence="8">
    <location>
        <begin position="13"/>
        <end position="15"/>
    </location>
    <ligand>
        <name>ATP</name>
        <dbReference type="ChEBI" id="CHEBI:30616"/>
    </ligand>
</feature>
<dbReference type="PRINTS" id="PR01039">
    <property type="entry name" value="TRNASYNTHTRP"/>
</dbReference>
<dbReference type="GO" id="GO:0006436">
    <property type="term" value="P:tryptophanyl-tRNA aminoacylation"/>
    <property type="evidence" value="ECO:0007669"/>
    <property type="project" value="UniProtKB-UniRule"/>
</dbReference>
<reference evidence="10 11" key="1">
    <citation type="submission" date="2018-01" db="EMBL/GenBank/DDBJ databases">
        <title>Genome Sequencing and Assembly of Anaerobacter polyendosporus strain CT4.</title>
        <authorList>
            <person name="Tachaapaikoon C."/>
            <person name="Sutheeworapong S."/>
            <person name="Jenjaroenpun P."/>
            <person name="Wongsurawat T."/>
            <person name="Nookeaw I."/>
            <person name="Cheawchanlertfa P."/>
            <person name="Kosugi A."/>
            <person name="Cheevadhanarak S."/>
            <person name="Ratanakhanokchai K."/>
        </authorList>
    </citation>
    <scope>NUCLEOTIDE SEQUENCE [LARGE SCALE GENOMIC DNA]</scope>
    <source>
        <strain evidence="10 11">CT4</strain>
    </source>
</reference>
<dbReference type="PROSITE" id="PS00178">
    <property type="entry name" value="AA_TRNA_LIGASE_I"/>
    <property type="match status" value="1"/>
</dbReference>
<evidence type="ECO:0000256" key="7">
    <source>
        <dbReference type="ARBA" id="ARBA00049929"/>
    </source>
</evidence>
<keyword evidence="2 8" id="KW-0436">Ligase</keyword>
<organism evidence="10 11">
    <name type="scientific">Clostridium manihotivorum</name>
    <dbReference type="NCBI Taxonomy" id="2320868"/>
    <lineage>
        <taxon>Bacteria</taxon>
        <taxon>Bacillati</taxon>
        <taxon>Bacillota</taxon>
        <taxon>Clostridia</taxon>
        <taxon>Eubacteriales</taxon>
        <taxon>Clostridiaceae</taxon>
        <taxon>Clostridium</taxon>
    </lineage>
</organism>
<protein>
    <recommendedName>
        <fullName evidence="8">Tryptophan--tRNA ligase</fullName>
        <ecNumber evidence="8">6.1.1.2</ecNumber>
    </recommendedName>
    <alternativeName>
        <fullName evidence="8">Tryptophanyl-tRNA synthetase</fullName>
        <shortName evidence="8">TrpRS</shortName>
    </alternativeName>
</protein>
<dbReference type="InterPro" id="IPR014729">
    <property type="entry name" value="Rossmann-like_a/b/a_fold"/>
</dbReference>